<comment type="caution">
    <text evidence="3">The sequence shown here is derived from an EMBL/GenBank/DDBJ whole genome shotgun (WGS) entry which is preliminary data.</text>
</comment>
<keyword evidence="4" id="KW-1185">Reference proteome</keyword>
<feature type="compositionally biased region" description="Polar residues" evidence="1">
    <location>
        <begin position="207"/>
        <end position="226"/>
    </location>
</feature>
<feature type="compositionally biased region" description="Polar residues" evidence="1">
    <location>
        <begin position="100"/>
        <end position="120"/>
    </location>
</feature>
<feature type="compositionally biased region" description="Pro residues" evidence="1">
    <location>
        <begin position="141"/>
        <end position="161"/>
    </location>
</feature>
<evidence type="ECO:0000259" key="2">
    <source>
        <dbReference type="Pfam" id="PF06985"/>
    </source>
</evidence>
<evidence type="ECO:0000313" key="3">
    <source>
        <dbReference type="EMBL" id="KAK0648476.1"/>
    </source>
</evidence>
<dbReference type="Proteomes" id="UP001174936">
    <property type="component" value="Unassembled WGS sequence"/>
</dbReference>
<feature type="region of interest" description="Disordered" evidence="1">
    <location>
        <begin position="56"/>
        <end position="120"/>
    </location>
</feature>
<evidence type="ECO:0000256" key="1">
    <source>
        <dbReference type="SAM" id="MobiDB-lite"/>
    </source>
</evidence>
<feature type="compositionally biased region" description="Polar residues" evidence="1">
    <location>
        <begin position="983"/>
        <end position="999"/>
    </location>
</feature>
<feature type="compositionally biased region" description="Pro residues" evidence="1">
    <location>
        <begin position="183"/>
        <end position="199"/>
    </location>
</feature>
<feature type="compositionally biased region" description="Pro residues" evidence="1">
    <location>
        <begin position="967"/>
        <end position="978"/>
    </location>
</feature>
<sequence length="1147" mass="126480">MEAPWMKPQAHRVGQDQELALSDIQKIGAIAARSSGWTSDTPHDRNGLTQITSAMESLESQSPNSRQAVLALASNKAAASAGRRRPPPPPPPPKKGTLSAKPQITSRSSPAQKPDCSQLQETSVANLTACRIGADLRSRVAPPPPQRPQLPPTPPATPEPQAPALRAAAPQDAHHSDQRPKTSRPPPRLPPRRPTPGAPPSTATTAERSPSPHSLGLTVSLNQQHLSPHCEPRYASPSPPDNNAPEKKPNSLCAECSKIDFTQFGKTNASVESTPTDPGVCPSAHLINLKHLLSKRHSCSFCSLLVRALCLPLNDPLRDEELQESILKDKKFQDLRSRESPCWVDFETWANNREKFNIKKEAKWPFGHTYDNVNVKEIKADTGREVDFEEGGGSDRRDAAAVNQGARVGLAAGKHFDNNRDRAKVYGFAMDVLPDMDVISSMTKKGVPAVVRVVVYPVSHRKSGVLEVTVFGCAKARGRDIKTLSHFALRVASPVPSALPQHEKHLRYGRLVDRRSIDLSLCRRWLSHCSTTHGASCNAPAWSVTLEKPSGIPFRLVDVLDGSIVEADPRNHEYAALSYVWGDIAHHADILSLSNYNLPTLSSRGGLGGKNLGRAITDAIDIVRTLGMRYLWADRLCIIQDSDIDKAHQVSQMDRIYGGAAVTLVAASGTHLDEPISGVTTARTVSQLAECVTSDPVVNVLLPMQSGGYPDLKPWAGRAWTLQEKLLSRRLLIFHDGMVDFRCPHGTMHEDMSAIDADSRPPPVGWLSLKDTNLFSEVKTSSYGRSGPRLLRSSIFAEYAGLIHEYTPRQMTNPMDAVNAVMGMLKILIVNQQNPQARKRLLHGLPEEFLDQALHWQPAAKEGVSLRLRKDRKFPTWSWAAWEAAEETDPVSRQRVVRPGGVQYEATYRVQTDNRGRLQKVLQLQKSREDSEQVEERMRPLLRWYTVDNSTPPVPPARKLPALSPGGKPPRTPPPLPPRRGNVSPTKQSDSLRPLNQNGLGLALSPDTSLEEWSDSVSSATKNLTLDRPLPSLPAEMKRQLRSEYHLVFRTLIAQFTLGETRTRTETLWRKTGDGSLVAARELHIRETAVLAVNCREVGRVVLPYGIAAGTVGEFVLLSEGQFFGDEESIEVGEYPLFNVMLVRWLF</sequence>
<feature type="region of interest" description="Disordered" evidence="1">
    <location>
        <begin position="135"/>
        <end position="250"/>
    </location>
</feature>
<proteinExistence type="predicted"/>
<feature type="compositionally biased region" description="Polar residues" evidence="1">
    <location>
        <begin position="56"/>
        <end position="67"/>
    </location>
</feature>
<feature type="region of interest" description="Disordered" evidence="1">
    <location>
        <begin position="946"/>
        <end position="1007"/>
    </location>
</feature>
<dbReference type="PANTHER" id="PTHR33112">
    <property type="entry name" value="DOMAIN PROTEIN, PUTATIVE-RELATED"/>
    <property type="match status" value="1"/>
</dbReference>
<gene>
    <name evidence="3" type="ORF">B0T16DRAFT_116025</name>
</gene>
<organism evidence="3 4">
    <name type="scientific">Cercophora newfieldiana</name>
    <dbReference type="NCBI Taxonomy" id="92897"/>
    <lineage>
        <taxon>Eukaryota</taxon>
        <taxon>Fungi</taxon>
        <taxon>Dikarya</taxon>
        <taxon>Ascomycota</taxon>
        <taxon>Pezizomycotina</taxon>
        <taxon>Sordariomycetes</taxon>
        <taxon>Sordariomycetidae</taxon>
        <taxon>Sordariales</taxon>
        <taxon>Lasiosphaeriaceae</taxon>
        <taxon>Cercophora</taxon>
    </lineage>
</organism>
<reference evidence="3" key="1">
    <citation type="submission" date="2023-06" db="EMBL/GenBank/DDBJ databases">
        <title>Genome-scale phylogeny and comparative genomics of the fungal order Sordariales.</title>
        <authorList>
            <consortium name="Lawrence Berkeley National Laboratory"/>
            <person name="Hensen N."/>
            <person name="Bonometti L."/>
            <person name="Westerberg I."/>
            <person name="Brannstrom I.O."/>
            <person name="Guillou S."/>
            <person name="Cros-Aarteil S."/>
            <person name="Calhoun S."/>
            <person name="Haridas S."/>
            <person name="Kuo A."/>
            <person name="Mondo S."/>
            <person name="Pangilinan J."/>
            <person name="Riley R."/>
            <person name="Labutti K."/>
            <person name="Andreopoulos B."/>
            <person name="Lipzen A."/>
            <person name="Chen C."/>
            <person name="Yanf M."/>
            <person name="Daum C."/>
            <person name="Ng V."/>
            <person name="Clum A."/>
            <person name="Steindorff A."/>
            <person name="Ohm R."/>
            <person name="Martin F."/>
            <person name="Silar P."/>
            <person name="Natvig D."/>
            <person name="Lalanne C."/>
            <person name="Gautier V."/>
            <person name="Ament-Velasquez S.L."/>
            <person name="Kruys A."/>
            <person name="Hutchinson M.I."/>
            <person name="Powell A.J."/>
            <person name="Barry K."/>
            <person name="Miller A.N."/>
            <person name="Grigoriev I.V."/>
            <person name="Debuchy R."/>
            <person name="Gladieux P."/>
            <person name="Thoren M.H."/>
            <person name="Johannesson H."/>
        </authorList>
    </citation>
    <scope>NUCLEOTIDE SEQUENCE</scope>
    <source>
        <strain evidence="3">SMH2532-1</strain>
    </source>
</reference>
<protein>
    <submittedName>
        <fullName evidence="3">Heterokaryon incompatibility protein-domain-containing protein</fullName>
    </submittedName>
</protein>
<dbReference type="InterPro" id="IPR010730">
    <property type="entry name" value="HET"/>
</dbReference>
<dbReference type="EMBL" id="JAULSV010000003">
    <property type="protein sequence ID" value="KAK0648476.1"/>
    <property type="molecule type" value="Genomic_DNA"/>
</dbReference>
<dbReference type="PANTHER" id="PTHR33112:SF12">
    <property type="entry name" value="HETEROKARYON INCOMPATIBILITY DOMAIN-CONTAINING PROTEIN"/>
    <property type="match status" value="1"/>
</dbReference>
<name>A0AA39YBE7_9PEZI</name>
<evidence type="ECO:0000313" key="4">
    <source>
        <dbReference type="Proteomes" id="UP001174936"/>
    </source>
</evidence>
<feature type="compositionally biased region" description="Low complexity" evidence="1">
    <location>
        <begin position="162"/>
        <end position="171"/>
    </location>
</feature>
<dbReference type="AlphaFoldDB" id="A0AA39YBE7"/>
<feature type="compositionally biased region" description="Low complexity" evidence="1">
    <location>
        <begin position="68"/>
        <end position="81"/>
    </location>
</feature>
<accession>A0AA39YBE7</accession>
<dbReference type="Pfam" id="PF06985">
    <property type="entry name" value="HET"/>
    <property type="match status" value="1"/>
</dbReference>
<feature type="domain" description="Heterokaryon incompatibility" evidence="2">
    <location>
        <begin position="574"/>
        <end position="724"/>
    </location>
</feature>